<feature type="compositionally biased region" description="Basic and acidic residues" evidence="1">
    <location>
        <begin position="518"/>
        <end position="541"/>
    </location>
</feature>
<dbReference type="AlphaFoldDB" id="A0AAV9HG20"/>
<keyword evidence="2" id="KW-0472">Membrane</keyword>
<feature type="compositionally biased region" description="Low complexity" evidence="1">
    <location>
        <begin position="495"/>
        <end position="508"/>
    </location>
</feature>
<dbReference type="EMBL" id="MU865026">
    <property type="protein sequence ID" value="KAK4459836.1"/>
    <property type="molecule type" value="Genomic_DNA"/>
</dbReference>
<protein>
    <submittedName>
        <fullName evidence="3">Uncharacterized protein</fullName>
    </submittedName>
</protein>
<feature type="transmembrane region" description="Helical" evidence="2">
    <location>
        <begin position="79"/>
        <end position="101"/>
    </location>
</feature>
<feature type="transmembrane region" description="Helical" evidence="2">
    <location>
        <begin position="321"/>
        <end position="342"/>
    </location>
</feature>
<feature type="compositionally biased region" description="Polar residues" evidence="1">
    <location>
        <begin position="542"/>
        <end position="558"/>
    </location>
</feature>
<accession>A0AAV9HG20</accession>
<name>A0AAV9HG20_9PEZI</name>
<organism evidence="3 4">
    <name type="scientific">Cladorrhinum samala</name>
    <dbReference type="NCBI Taxonomy" id="585594"/>
    <lineage>
        <taxon>Eukaryota</taxon>
        <taxon>Fungi</taxon>
        <taxon>Dikarya</taxon>
        <taxon>Ascomycota</taxon>
        <taxon>Pezizomycotina</taxon>
        <taxon>Sordariomycetes</taxon>
        <taxon>Sordariomycetidae</taxon>
        <taxon>Sordariales</taxon>
        <taxon>Podosporaceae</taxon>
        <taxon>Cladorrhinum</taxon>
    </lineage>
</organism>
<feature type="transmembrane region" description="Helical" evidence="2">
    <location>
        <begin position="214"/>
        <end position="239"/>
    </location>
</feature>
<feature type="transmembrane region" description="Helical" evidence="2">
    <location>
        <begin position="144"/>
        <end position="163"/>
    </location>
</feature>
<feature type="compositionally biased region" description="Pro residues" evidence="1">
    <location>
        <begin position="578"/>
        <end position="589"/>
    </location>
</feature>
<evidence type="ECO:0000313" key="4">
    <source>
        <dbReference type="Proteomes" id="UP001321749"/>
    </source>
</evidence>
<sequence length="589" mass="63531">MPAVSHLLLPDFADPNTISALSRRVVETAAQLNTTAPRPLQVICAFPVSGQYGPGSRILYYVLVAACVLARKTEWLRNACLAAALIFPAVAAIHGVTLAALHVEGAIDMDIYGAFQFCSIGILTAPATVRLSTTYFKAPGRNTIFIWTVLLLMGLLALTVEFFRSDAVDCKEPASNFVYGLTTCGLRCSIDEGPFSKMRKGSADEIFIVPEPTILTFGTTALLSAACCVPALVSMASMWDKILKVNWKERFGGGDNDDEVIEGTNGATDERMNKVNDIIRGFLSVIEIPIYAAAVVAILVMGERNFWSRQVNYQTEPMQNVGQWAPIVASGLAACGSLYMVLAETEANTPYLDGQCNCSHHHYNNPEEEGHGLGIITLTPTDRGSQEKNRNEASDAGKRFQVARMLHRISISFGTAGGDPFDDWTFQHSEAANYPRVPGEETRSRHLHQIEAKFNSPQLGDDSNDDARSRRSRANSFTGSVRGTSASKPRPPGLSPRASSPRPSSSGGVLLEPPAAKPDNKQAQDSDPRQSCDSEPQKNTDVDTPSPSALPGTTLTLHTSRDYPSITVSSEHEAPVGPTVPPAVHPAPH</sequence>
<keyword evidence="2" id="KW-0812">Transmembrane</keyword>
<keyword evidence="2" id="KW-1133">Transmembrane helix</keyword>
<comment type="caution">
    <text evidence="3">The sequence shown here is derived from an EMBL/GenBank/DDBJ whole genome shotgun (WGS) entry which is preliminary data.</text>
</comment>
<evidence type="ECO:0000256" key="2">
    <source>
        <dbReference type="SAM" id="Phobius"/>
    </source>
</evidence>
<feature type="compositionally biased region" description="Polar residues" evidence="1">
    <location>
        <begin position="477"/>
        <end position="487"/>
    </location>
</feature>
<evidence type="ECO:0000313" key="3">
    <source>
        <dbReference type="EMBL" id="KAK4459836.1"/>
    </source>
</evidence>
<keyword evidence="4" id="KW-1185">Reference proteome</keyword>
<feature type="transmembrane region" description="Helical" evidence="2">
    <location>
        <begin position="113"/>
        <end position="132"/>
    </location>
</feature>
<dbReference type="Proteomes" id="UP001321749">
    <property type="component" value="Unassembled WGS sequence"/>
</dbReference>
<feature type="region of interest" description="Disordered" evidence="1">
    <location>
        <begin position="451"/>
        <end position="589"/>
    </location>
</feature>
<gene>
    <name evidence="3" type="ORF">QBC42DRAFT_273626</name>
</gene>
<feature type="transmembrane region" description="Helical" evidence="2">
    <location>
        <begin position="281"/>
        <end position="301"/>
    </location>
</feature>
<proteinExistence type="predicted"/>
<evidence type="ECO:0000256" key="1">
    <source>
        <dbReference type="SAM" id="MobiDB-lite"/>
    </source>
</evidence>
<reference evidence="3" key="2">
    <citation type="submission" date="2023-06" db="EMBL/GenBank/DDBJ databases">
        <authorList>
            <consortium name="Lawrence Berkeley National Laboratory"/>
            <person name="Mondo S.J."/>
            <person name="Hensen N."/>
            <person name="Bonometti L."/>
            <person name="Westerberg I."/>
            <person name="Brannstrom I.O."/>
            <person name="Guillou S."/>
            <person name="Cros-Aarteil S."/>
            <person name="Calhoun S."/>
            <person name="Haridas S."/>
            <person name="Kuo A."/>
            <person name="Pangilinan J."/>
            <person name="Riley R."/>
            <person name="Labutti K."/>
            <person name="Andreopoulos B."/>
            <person name="Lipzen A."/>
            <person name="Chen C."/>
            <person name="Yanf M."/>
            <person name="Daum C."/>
            <person name="Ng V."/>
            <person name="Clum A."/>
            <person name="Steindorff A."/>
            <person name="Ohm R."/>
            <person name="Martin F."/>
            <person name="Silar P."/>
            <person name="Natvig D."/>
            <person name="Lalanne C."/>
            <person name="Gautier V."/>
            <person name="Ament-Velasquez S.L."/>
            <person name="Kruys A."/>
            <person name="Hutchinson M.I."/>
            <person name="Powell A.J."/>
            <person name="Barry K."/>
            <person name="Miller A.N."/>
            <person name="Grigoriev I.V."/>
            <person name="Debuchy R."/>
            <person name="Gladieux P."/>
            <person name="Thoren M.H."/>
            <person name="Johannesson H."/>
        </authorList>
    </citation>
    <scope>NUCLEOTIDE SEQUENCE</scope>
    <source>
        <strain evidence="3">PSN324</strain>
    </source>
</reference>
<reference evidence="3" key="1">
    <citation type="journal article" date="2023" name="Mol. Phylogenet. Evol.">
        <title>Genome-scale phylogeny and comparative genomics of the fungal order Sordariales.</title>
        <authorList>
            <person name="Hensen N."/>
            <person name="Bonometti L."/>
            <person name="Westerberg I."/>
            <person name="Brannstrom I.O."/>
            <person name="Guillou S."/>
            <person name="Cros-Aarteil S."/>
            <person name="Calhoun S."/>
            <person name="Haridas S."/>
            <person name="Kuo A."/>
            <person name="Mondo S."/>
            <person name="Pangilinan J."/>
            <person name="Riley R."/>
            <person name="LaButti K."/>
            <person name="Andreopoulos B."/>
            <person name="Lipzen A."/>
            <person name="Chen C."/>
            <person name="Yan M."/>
            <person name="Daum C."/>
            <person name="Ng V."/>
            <person name="Clum A."/>
            <person name="Steindorff A."/>
            <person name="Ohm R.A."/>
            <person name="Martin F."/>
            <person name="Silar P."/>
            <person name="Natvig D.O."/>
            <person name="Lalanne C."/>
            <person name="Gautier V."/>
            <person name="Ament-Velasquez S.L."/>
            <person name="Kruys A."/>
            <person name="Hutchinson M.I."/>
            <person name="Powell A.J."/>
            <person name="Barry K."/>
            <person name="Miller A.N."/>
            <person name="Grigoriev I.V."/>
            <person name="Debuchy R."/>
            <person name="Gladieux P."/>
            <person name="Hiltunen Thoren M."/>
            <person name="Johannesson H."/>
        </authorList>
    </citation>
    <scope>NUCLEOTIDE SEQUENCE</scope>
    <source>
        <strain evidence="3">PSN324</strain>
    </source>
</reference>